<name>A0A0M0L781_9BACI</name>
<feature type="domain" description="Glucose-1-phosphate adenylyltransferase/Bifunctional protein GlmU-like C-terminal hexapeptide" evidence="4">
    <location>
        <begin position="251"/>
        <end position="323"/>
    </location>
</feature>
<dbReference type="InterPro" id="IPR005835">
    <property type="entry name" value="NTP_transferase_dom"/>
</dbReference>
<dbReference type="CDD" id="cd04651">
    <property type="entry name" value="LbH_G1P_AT_C"/>
    <property type="match status" value="1"/>
</dbReference>
<evidence type="ECO:0000313" key="5">
    <source>
        <dbReference type="EMBL" id="KOO46737.1"/>
    </source>
</evidence>
<organism evidence="5 6">
    <name type="scientific">Priestia koreensis</name>
    <dbReference type="NCBI Taxonomy" id="284581"/>
    <lineage>
        <taxon>Bacteria</taxon>
        <taxon>Bacillati</taxon>
        <taxon>Bacillota</taxon>
        <taxon>Bacilli</taxon>
        <taxon>Bacillales</taxon>
        <taxon>Bacillaceae</taxon>
        <taxon>Priestia</taxon>
    </lineage>
</organism>
<feature type="domain" description="Nucleotidyl transferase" evidence="3">
    <location>
        <begin position="18"/>
        <end position="147"/>
    </location>
</feature>
<dbReference type="PATRIC" id="fig|284581.3.peg.3515"/>
<sequence length="341" mass="38657">MNKQMLGVIEASTYHNTLTPLTAYRSVGAVPFAGRYRLIDFILSNMVNSGISSVAIFPRSHYRSLMDHLGSGKEWDLDRKRDGLYIFPPIMSELQTEPSTLFSQLRYHIDYFLRSTQKYVLISNTFNISNIDFKPVLRRHVQVGAPVTSIEHEGEKLGMYVLEKSRLISLLQDTEHDFKDIHEMIEHIESHETIHVYEHTGYVARISDIPSYFSASMNLLKPDTWSRLFLKERSILTKVKDEPPTRYVKGSNVKNSIVANGCVIEGHVENSIIFRGVRVEKGAVIKNSIVMQKGTVHKNSHIEYAILDKDVKVEANTVIKGDATNPHVVAKGTRQGALMNS</sequence>
<evidence type="ECO:0000256" key="2">
    <source>
        <dbReference type="ARBA" id="ARBA00023056"/>
    </source>
</evidence>
<dbReference type="InterPro" id="IPR029044">
    <property type="entry name" value="Nucleotide-diphossugar_trans"/>
</dbReference>
<dbReference type="Gene3D" id="3.90.550.10">
    <property type="entry name" value="Spore Coat Polysaccharide Biosynthesis Protein SpsA, Chain A"/>
    <property type="match status" value="2"/>
</dbReference>
<dbReference type="Pfam" id="PF24894">
    <property type="entry name" value="Hexapep_GlmU"/>
    <property type="match status" value="1"/>
</dbReference>
<evidence type="ECO:0000256" key="1">
    <source>
        <dbReference type="ARBA" id="ARBA00010443"/>
    </source>
</evidence>
<reference evidence="6" key="1">
    <citation type="submission" date="2015-08" db="EMBL/GenBank/DDBJ databases">
        <title>Fjat-14210 dsm16467.</title>
        <authorList>
            <person name="Liu B."/>
            <person name="Wang J."/>
            <person name="Zhu Y."/>
            <person name="Liu G."/>
            <person name="Chen Q."/>
            <person name="Chen Z."/>
            <person name="Lan J."/>
            <person name="Che J."/>
            <person name="Ge C."/>
            <person name="Shi H."/>
            <person name="Pan Z."/>
            <person name="Liu X."/>
        </authorList>
    </citation>
    <scope>NUCLEOTIDE SEQUENCE [LARGE SCALE GENOMIC DNA]</scope>
    <source>
        <strain evidence="6">DSM 16467</strain>
    </source>
</reference>
<dbReference type="PANTHER" id="PTHR43523">
    <property type="entry name" value="GLUCOSE-1-PHOSPHATE ADENYLYLTRANSFERASE-RELATED"/>
    <property type="match status" value="1"/>
</dbReference>
<accession>A0A0M0L781</accession>
<dbReference type="EMBL" id="LILC01000011">
    <property type="protein sequence ID" value="KOO46737.1"/>
    <property type="molecule type" value="Genomic_DNA"/>
</dbReference>
<dbReference type="SUPFAM" id="SSF53448">
    <property type="entry name" value="Nucleotide-diphospho-sugar transferases"/>
    <property type="match status" value="1"/>
</dbReference>
<dbReference type="PANTHER" id="PTHR43523:SF6">
    <property type="entry name" value="GLYCOGEN BIOSYNTHESIS PROTEIN GLGD"/>
    <property type="match status" value="1"/>
</dbReference>
<dbReference type="InterPro" id="IPR056818">
    <property type="entry name" value="GlmU/GlgC-like_hexapep"/>
</dbReference>
<evidence type="ECO:0000259" key="3">
    <source>
        <dbReference type="Pfam" id="PF00483"/>
    </source>
</evidence>
<dbReference type="Pfam" id="PF00483">
    <property type="entry name" value="NTP_transferase"/>
    <property type="match status" value="1"/>
</dbReference>
<dbReference type="CDD" id="cd02508">
    <property type="entry name" value="ADP_Glucose_PP"/>
    <property type="match status" value="1"/>
</dbReference>
<dbReference type="InterPro" id="IPR011004">
    <property type="entry name" value="Trimer_LpxA-like_sf"/>
</dbReference>
<keyword evidence="2" id="KW-0320">Glycogen biosynthesis</keyword>
<comment type="caution">
    <text evidence="5">The sequence shown here is derived from an EMBL/GenBank/DDBJ whole genome shotgun (WGS) entry which is preliminary data.</text>
</comment>
<keyword evidence="6" id="KW-1185">Reference proteome</keyword>
<protein>
    <submittedName>
        <fullName evidence="5">Glycogen biosynthesis protein glgD</fullName>
    </submittedName>
</protein>
<dbReference type="RefSeq" id="WP_053400742.1">
    <property type="nucleotide sequence ID" value="NZ_JAUKEN010000001.1"/>
</dbReference>
<dbReference type="STRING" id="284581.AMD01_07345"/>
<dbReference type="AlphaFoldDB" id="A0A0M0L781"/>
<evidence type="ECO:0000259" key="4">
    <source>
        <dbReference type="Pfam" id="PF24894"/>
    </source>
</evidence>
<dbReference type="OrthoDB" id="9801810at2"/>
<dbReference type="Gene3D" id="2.160.10.10">
    <property type="entry name" value="Hexapeptide repeat proteins"/>
    <property type="match status" value="1"/>
</dbReference>
<evidence type="ECO:0000313" key="6">
    <source>
        <dbReference type="Proteomes" id="UP000037558"/>
    </source>
</evidence>
<proteinExistence type="inferred from homology"/>
<dbReference type="Proteomes" id="UP000037558">
    <property type="component" value="Unassembled WGS sequence"/>
</dbReference>
<comment type="similarity">
    <text evidence="1">Belongs to the bacterial/plant glucose-1-phosphate adenylyltransferase family.</text>
</comment>
<dbReference type="GO" id="GO:0008878">
    <property type="term" value="F:glucose-1-phosphate adenylyltransferase activity"/>
    <property type="evidence" value="ECO:0007669"/>
    <property type="project" value="InterPro"/>
</dbReference>
<dbReference type="InterPro" id="IPR011831">
    <property type="entry name" value="ADP-Glc_PPase"/>
</dbReference>
<dbReference type="SUPFAM" id="SSF51161">
    <property type="entry name" value="Trimeric LpxA-like enzymes"/>
    <property type="match status" value="1"/>
</dbReference>
<dbReference type="GO" id="GO:0005978">
    <property type="term" value="P:glycogen biosynthetic process"/>
    <property type="evidence" value="ECO:0007669"/>
    <property type="project" value="UniProtKB-KW"/>
</dbReference>
<gene>
    <name evidence="5" type="ORF">AMD01_07345</name>
</gene>